<organism evidence="2 3">
    <name type="scientific">Xanthomonas codiaei</name>
    <dbReference type="NCBI Taxonomy" id="56463"/>
    <lineage>
        <taxon>Bacteria</taxon>
        <taxon>Pseudomonadati</taxon>
        <taxon>Pseudomonadota</taxon>
        <taxon>Gammaproteobacteria</taxon>
        <taxon>Lysobacterales</taxon>
        <taxon>Lysobacteraceae</taxon>
        <taxon>Xanthomonas</taxon>
    </lineage>
</organism>
<evidence type="ECO:0008006" key="4">
    <source>
        <dbReference type="Google" id="ProtNLM"/>
    </source>
</evidence>
<evidence type="ECO:0000256" key="1">
    <source>
        <dbReference type="SAM" id="MobiDB-lite"/>
    </source>
</evidence>
<accession>A0ABW9MNH1</accession>
<protein>
    <recommendedName>
        <fullName evidence="4">DUF3077 domain-containing protein</fullName>
    </recommendedName>
</protein>
<gene>
    <name evidence="2" type="ORF">ACI6Q5_12645</name>
</gene>
<sequence>MSRSKSSSAKENASPQLDGEDVLRDDMQINADSIRENVFFRRLSEAQSAEGSNGIHWSDLPISFGTALQCAHLDHCICGLHGLLELLHANQGACEGGQLGLGDDLTDRLFYASRALTASAKDKLTEMQQRIASASQ</sequence>
<evidence type="ECO:0000313" key="3">
    <source>
        <dbReference type="Proteomes" id="UP001637990"/>
    </source>
</evidence>
<feature type="compositionally biased region" description="Polar residues" evidence="1">
    <location>
        <begin position="1"/>
        <end position="15"/>
    </location>
</feature>
<dbReference type="EMBL" id="JBJGBS010000054">
    <property type="protein sequence ID" value="MFO3705797.1"/>
    <property type="molecule type" value="Genomic_DNA"/>
</dbReference>
<proteinExistence type="predicted"/>
<feature type="region of interest" description="Disordered" evidence="1">
    <location>
        <begin position="1"/>
        <end position="22"/>
    </location>
</feature>
<dbReference type="RefSeq" id="WP_244183643.1">
    <property type="nucleotide sequence ID" value="NZ_JBJGBS010000054.1"/>
</dbReference>
<keyword evidence="3" id="KW-1185">Reference proteome</keyword>
<name>A0ABW9MNH1_9XANT</name>
<dbReference type="Proteomes" id="UP001637990">
    <property type="component" value="Unassembled WGS sequence"/>
</dbReference>
<comment type="caution">
    <text evidence="2">The sequence shown here is derived from an EMBL/GenBank/DDBJ whole genome shotgun (WGS) entry which is preliminary data.</text>
</comment>
<reference evidence="2 3" key="1">
    <citation type="submission" date="2024-11" db="EMBL/GenBank/DDBJ databases">
        <title>Genome sequencing of Xanthomonas codiaei.</title>
        <authorList>
            <person name="Studholme D.J."/>
        </authorList>
    </citation>
    <scope>NUCLEOTIDE SEQUENCE [LARGE SCALE GENOMIC DNA]</scope>
    <source>
        <strain evidence="2 3">NCPPB 4350</strain>
    </source>
</reference>
<evidence type="ECO:0000313" key="2">
    <source>
        <dbReference type="EMBL" id="MFO3705797.1"/>
    </source>
</evidence>